<sequence>MSSWDIDPVGISIALTNVQTDLGAGEEGGGLSESAGRVDDQLDRALMTAKSALVEVELMRFMNQVQTQTSNIFLHGLSCVTAAGEATQLYIDGDQEMALESQKTAGNIENLGLEEEAG</sequence>
<name>A0ABY5DBM0_9ACTN</name>
<keyword evidence="2" id="KW-1185">Reference proteome</keyword>
<organism evidence="1 2">
    <name type="scientific">Nocardiopsis exhalans</name>
    <dbReference type="NCBI Taxonomy" id="163604"/>
    <lineage>
        <taxon>Bacteria</taxon>
        <taxon>Bacillati</taxon>
        <taxon>Actinomycetota</taxon>
        <taxon>Actinomycetes</taxon>
        <taxon>Streptosporangiales</taxon>
        <taxon>Nocardiopsidaceae</taxon>
        <taxon>Nocardiopsis</taxon>
    </lineage>
</organism>
<proteinExistence type="predicted"/>
<protein>
    <submittedName>
        <fullName evidence="1">DUF6507 family protein</fullName>
    </submittedName>
</protein>
<dbReference type="RefSeq" id="WP_254419567.1">
    <property type="nucleotide sequence ID" value="NZ_BAAAJB010000017.1"/>
</dbReference>
<evidence type="ECO:0000313" key="2">
    <source>
        <dbReference type="Proteomes" id="UP001055940"/>
    </source>
</evidence>
<dbReference type="Pfam" id="PF20117">
    <property type="entry name" value="DUF6507"/>
    <property type="match status" value="1"/>
</dbReference>
<reference evidence="1" key="1">
    <citation type="submission" date="2022-06" db="EMBL/GenBank/DDBJ databases">
        <authorList>
            <person name="Ping M."/>
        </authorList>
    </citation>
    <scope>NUCLEOTIDE SEQUENCE</scope>
    <source>
        <strain evidence="1">JCM11759T</strain>
    </source>
</reference>
<dbReference type="EMBL" id="CP099837">
    <property type="protein sequence ID" value="USY20502.1"/>
    <property type="molecule type" value="Genomic_DNA"/>
</dbReference>
<gene>
    <name evidence="1" type="ORF">NE857_02250</name>
</gene>
<dbReference type="InterPro" id="IPR045436">
    <property type="entry name" value="DUF6507"/>
</dbReference>
<accession>A0ABY5DBM0</accession>
<evidence type="ECO:0000313" key="1">
    <source>
        <dbReference type="EMBL" id="USY20502.1"/>
    </source>
</evidence>
<dbReference type="Proteomes" id="UP001055940">
    <property type="component" value="Chromosome"/>
</dbReference>